<dbReference type="RefSeq" id="WP_379775509.1">
    <property type="nucleotide sequence ID" value="NZ_JBHSMZ010000022.1"/>
</dbReference>
<dbReference type="Proteomes" id="UP001596086">
    <property type="component" value="Unassembled WGS sequence"/>
</dbReference>
<evidence type="ECO:0000313" key="2">
    <source>
        <dbReference type="EMBL" id="MFC5551430.1"/>
    </source>
</evidence>
<dbReference type="PROSITE" id="PS50965">
    <property type="entry name" value="NERD"/>
    <property type="match status" value="1"/>
</dbReference>
<dbReference type="EMBL" id="JBHSMZ010000022">
    <property type="protein sequence ID" value="MFC5551430.1"/>
    <property type="molecule type" value="Genomic_DNA"/>
</dbReference>
<gene>
    <name evidence="2" type="ORF">ACFPO9_23170</name>
</gene>
<evidence type="ECO:0000313" key="3">
    <source>
        <dbReference type="Proteomes" id="UP001596086"/>
    </source>
</evidence>
<feature type="domain" description="NERD" evidence="1">
    <location>
        <begin position="42"/>
        <end position="160"/>
    </location>
</feature>
<evidence type="ECO:0000259" key="1">
    <source>
        <dbReference type="PROSITE" id="PS50965"/>
    </source>
</evidence>
<organism evidence="2 3">
    <name type="scientific">Massilia aerilata</name>
    <dbReference type="NCBI Taxonomy" id="453817"/>
    <lineage>
        <taxon>Bacteria</taxon>
        <taxon>Pseudomonadati</taxon>
        <taxon>Pseudomonadota</taxon>
        <taxon>Betaproteobacteria</taxon>
        <taxon>Burkholderiales</taxon>
        <taxon>Oxalobacteraceae</taxon>
        <taxon>Telluria group</taxon>
        <taxon>Massilia</taxon>
    </lineage>
</organism>
<dbReference type="Pfam" id="PF08378">
    <property type="entry name" value="NERD"/>
    <property type="match status" value="1"/>
</dbReference>
<keyword evidence="3" id="KW-1185">Reference proteome</keyword>
<proteinExistence type="predicted"/>
<dbReference type="InterPro" id="IPR011528">
    <property type="entry name" value="NERD"/>
</dbReference>
<accession>A0ABW0S6I0</accession>
<reference evidence="3" key="1">
    <citation type="journal article" date="2019" name="Int. J. Syst. Evol. Microbiol.">
        <title>The Global Catalogue of Microorganisms (GCM) 10K type strain sequencing project: providing services to taxonomists for standard genome sequencing and annotation.</title>
        <authorList>
            <consortium name="The Broad Institute Genomics Platform"/>
            <consortium name="The Broad Institute Genome Sequencing Center for Infectious Disease"/>
            <person name="Wu L."/>
            <person name="Ma J."/>
        </authorList>
    </citation>
    <scope>NUCLEOTIDE SEQUENCE [LARGE SCALE GENOMIC DNA]</scope>
    <source>
        <strain evidence="3">CGMCC 4.5798</strain>
    </source>
</reference>
<sequence>MLIKSADKRESDIAILQKLLSHERIPHEKKQRIERELRSLSIGAETERQAAYEIDFYAARSKNLFVIHDLRLEIGGRVAQIDHLLMNRAFEVFVLETKTYGSGLSINERGEFSTVYEGRTIGIPSPVEQNARHISVLKDAFKEIGLPKRLGITMQPSFNSVVLVSPKAVISRPKAAVLDASIIKLDQFFSWYHQKMDKVRLKDIPGIFKVCSSRTVRDLGEKLLTLHTPARIDYIKKFELESALLGKEAESAFHAGEAVEMPAAAPFNAKEVQYFCASCKASIAAVVAKFCWNNKARFHGRAYCRVCQSKFALAKPAAS</sequence>
<comment type="caution">
    <text evidence="2">The sequence shown here is derived from an EMBL/GenBank/DDBJ whole genome shotgun (WGS) entry which is preliminary data.</text>
</comment>
<protein>
    <submittedName>
        <fullName evidence="2">Nuclease-related domain-containing protein</fullName>
    </submittedName>
</protein>
<name>A0ABW0S6I0_9BURK</name>